<reference evidence="14" key="1">
    <citation type="submission" date="2021-06" db="EMBL/GenBank/DDBJ databases">
        <authorList>
            <person name="Kallberg Y."/>
            <person name="Tangrot J."/>
            <person name="Rosling A."/>
        </authorList>
    </citation>
    <scope>NUCLEOTIDE SEQUENCE</scope>
    <source>
        <strain evidence="14">CL551</strain>
    </source>
</reference>
<keyword evidence="12 13" id="KW-0472">Membrane</keyword>
<evidence type="ECO:0000256" key="5">
    <source>
        <dbReference type="ARBA" id="ARBA00022448"/>
    </source>
</evidence>
<keyword evidence="11" id="KW-0496">Mitochondrion</keyword>
<evidence type="ECO:0000256" key="4">
    <source>
        <dbReference type="ARBA" id="ARBA00016392"/>
    </source>
</evidence>
<comment type="similarity">
    <text evidence="3">Belongs to the complex I NDUFA1 subunit family.</text>
</comment>
<evidence type="ECO:0000256" key="12">
    <source>
        <dbReference type="ARBA" id="ARBA00023136"/>
    </source>
</evidence>
<dbReference type="PANTHER" id="PTHR17098:SF2">
    <property type="entry name" value="NADH DEHYDROGENASE [UBIQUINONE] 1 ALPHA SUBCOMPLEX SUBUNIT 1"/>
    <property type="match status" value="1"/>
</dbReference>
<comment type="subcellular location">
    <subcellularLocation>
        <location evidence="2">Mitochondrion inner membrane</location>
        <topology evidence="2">Single-pass membrane protein</topology>
        <orientation evidence="2">Matrix side</orientation>
    </subcellularLocation>
</comment>
<keyword evidence="6" id="KW-0679">Respiratory chain</keyword>
<keyword evidence="5" id="KW-0813">Transport</keyword>
<sequence length="89" mass="10204">MPVPYGALIPLGIITAMFGVSGSLLHLTKTYAHEGKPPRYCLDNWDKQMMERDKRLTGSPHRQTSEPIAPKEFTTNSVWYLTSKRILWQ</sequence>
<evidence type="ECO:0000256" key="2">
    <source>
        <dbReference type="ARBA" id="ARBA00004298"/>
    </source>
</evidence>
<evidence type="ECO:0000256" key="9">
    <source>
        <dbReference type="ARBA" id="ARBA00022982"/>
    </source>
</evidence>
<evidence type="ECO:0000256" key="7">
    <source>
        <dbReference type="ARBA" id="ARBA00022692"/>
    </source>
</evidence>
<feature type="transmembrane region" description="Helical" evidence="13">
    <location>
        <begin position="6"/>
        <end position="27"/>
    </location>
</feature>
<dbReference type="InterPro" id="IPR017384">
    <property type="entry name" value="NADH_Ub_cplx-1_asu_su-1"/>
</dbReference>
<keyword evidence="9" id="KW-0249">Electron transport</keyword>
<dbReference type="OrthoDB" id="1920692at2759"/>
<keyword evidence="15" id="KW-1185">Reference proteome</keyword>
<keyword evidence="8" id="KW-0999">Mitochondrion inner membrane</keyword>
<comment type="function">
    <text evidence="1">Accessory subunit of the mitochondrial membrane respiratory chain NADH dehydrogenase (Complex I), that is believed not to be involved in catalysis. Complex I functions in the transfer of electrons from NADH to the respiratory chain. The immediate electron acceptor for the enzyme is believed to be ubiquinone.</text>
</comment>
<dbReference type="EMBL" id="CAJVPV010002723">
    <property type="protein sequence ID" value="CAG8533935.1"/>
    <property type="molecule type" value="Genomic_DNA"/>
</dbReference>
<accession>A0A9N9FG96</accession>
<gene>
    <name evidence="14" type="ORF">AMORRO_LOCUS4804</name>
</gene>
<organism evidence="14 15">
    <name type="scientific">Acaulospora morrowiae</name>
    <dbReference type="NCBI Taxonomy" id="94023"/>
    <lineage>
        <taxon>Eukaryota</taxon>
        <taxon>Fungi</taxon>
        <taxon>Fungi incertae sedis</taxon>
        <taxon>Mucoromycota</taxon>
        <taxon>Glomeromycotina</taxon>
        <taxon>Glomeromycetes</taxon>
        <taxon>Diversisporales</taxon>
        <taxon>Acaulosporaceae</taxon>
        <taxon>Acaulospora</taxon>
    </lineage>
</organism>
<evidence type="ECO:0000313" key="14">
    <source>
        <dbReference type="EMBL" id="CAG8533935.1"/>
    </source>
</evidence>
<dbReference type="GO" id="GO:0005743">
    <property type="term" value="C:mitochondrial inner membrane"/>
    <property type="evidence" value="ECO:0007669"/>
    <property type="project" value="UniProtKB-SubCell"/>
</dbReference>
<evidence type="ECO:0000256" key="1">
    <source>
        <dbReference type="ARBA" id="ARBA00003195"/>
    </source>
</evidence>
<proteinExistence type="inferred from homology"/>
<keyword evidence="7 13" id="KW-0812">Transmembrane</keyword>
<dbReference type="AlphaFoldDB" id="A0A9N9FG96"/>
<evidence type="ECO:0000256" key="3">
    <source>
        <dbReference type="ARBA" id="ARBA00009960"/>
    </source>
</evidence>
<dbReference type="PANTHER" id="PTHR17098">
    <property type="entry name" value="NADH-UBIQUINONE OXIDOREDUCTASE MWFE SUBUNIT"/>
    <property type="match status" value="1"/>
</dbReference>
<evidence type="ECO:0000256" key="6">
    <source>
        <dbReference type="ARBA" id="ARBA00022660"/>
    </source>
</evidence>
<comment type="caution">
    <text evidence="14">The sequence shown here is derived from an EMBL/GenBank/DDBJ whole genome shotgun (WGS) entry which is preliminary data.</text>
</comment>
<name>A0A9N9FG96_9GLOM</name>
<evidence type="ECO:0000256" key="11">
    <source>
        <dbReference type="ARBA" id="ARBA00023128"/>
    </source>
</evidence>
<evidence type="ECO:0000256" key="10">
    <source>
        <dbReference type="ARBA" id="ARBA00022989"/>
    </source>
</evidence>
<protein>
    <recommendedName>
        <fullName evidence="4">NADH dehydrogenase [ubiquinone] 1 alpha subcomplex subunit 1</fullName>
    </recommendedName>
</protein>
<evidence type="ECO:0000256" key="8">
    <source>
        <dbReference type="ARBA" id="ARBA00022792"/>
    </source>
</evidence>
<evidence type="ECO:0000313" key="15">
    <source>
        <dbReference type="Proteomes" id="UP000789342"/>
    </source>
</evidence>
<keyword evidence="10 13" id="KW-1133">Transmembrane helix</keyword>
<dbReference type="Proteomes" id="UP000789342">
    <property type="component" value="Unassembled WGS sequence"/>
</dbReference>
<dbReference type="Pfam" id="PF15879">
    <property type="entry name" value="MWFE"/>
    <property type="match status" value="1"/>
</dbReference>
<evidence type="ECO:0000256" key="13">
    <source>
        <dbReference type="SAM" id="Phobius"/>
    </source>
</evidence>